<dbReference type="PANTHER" id="PTHR33164">
    <property type="entry name" value="TRANSCRIPTIONAL REGULATOR, MARR FAMILY"/>
    <property type="match status" value="1"/>
</dbReference>
<sequence>MTGQSRPAAQSTARPSAVWPPVLWPVVQIGHLARRRFDTIFAVEGLNGQQFGVLSALADGDDLSSSDLARAILVRPQSMAALIDSLVQRGLVERHGPRGRGRRAPIRLTRDGHDVLARVRPLVASLASEEVTGLDTDETAQLHHLLAKLRSALVGQEPGTEHEPESGSEP</sequence>
<keyword evidence="3" id="KW-1185">Reference proteome</keyword>
<gene>
    <name evidence="2" type="ORF">SAMN04489844_3753</name>
</gene>
<dbReference type="Gene3D" id="1.10.10.10">
    <property type="entry name" value="Winged helix-like DNA-binding domain superfamily/Winged helix DNA-binding domain"/>
    <property type="match status" value="1"/>
</dbReference>
<protein>
    <submittedName>
        <fullName evidence="2">DNA-binding transcriptional regulator, MarR family</fullName>
    </submittedName>
</protein>
<feature type="domain" description="HTH marR-type" evidence="1">
    <location>
        <begin position="19"/>
        <end position="151"/>
    </location>
</feature>
<dbReference type="InterPro" id="IPR000835">
    <property type="entry name" value="HTH_MarR-typ"/>
</dbReference>
<evidence type="ECO:0000259" key="1">
    <source>
        <dbReference type="PROSITE" id="PS50995"/>
    </source>
</evidence>
<dbReference type="InterPro" id="IPR039422">
    <property type="entry name" value="MarR/SlyA-like"/>
</dbReference>
<dbReference type="RefSeq" id="WP_090971025.1">
    <property type="nucleotide sequence ID" value="NZ_FNRT01000002.1"/>
</dbReference>
<dbReference type="InterPro" id="IPR036390">
    <property type="entry name" value="WH_DNA-bd_sf"/>
</dbReference>
<evidence type="ECO:0000313" key="3">
    <source>
        <dbReference type="Proteomes" id="UP000198742"/>
    </source>
</evidence>
<proteinExistence type="predicted"/>
<dbReference type="Pfam" id="PF12802">
    <property type="entry name" value="MarR_2"/>
    <property type="match status" value="1"/>
</dbReference>
<dbReference type="GO" id="GO:0003700">
    <property type="term" value="F:DNA-binding transcription factor activity"/>
    <property type="evidence" value="ECO:0007669"/>
    <property type="project" value="InterPro"/>
</dbReference>
<dbReference type="Proteomes" id="UP000198742">
    <property type="component" value="Unassembled WGS sequence"/>
</dbReference>
<dbReference type="PRINTS" id="PR00598">
    <property type="entry name" value="HTHMARR"/>
</dbReference>
<dbReference type="PROSITE" id="PS50995">
    <property type="entry name" value="HTH_MARR_2"/>
    <property type="match status" value="1"/>
</dbReference>
<dbReference type="AlphaFoldDB" id="A0A1H4Y9Z3"/>
<name>A0A1H4Y9Z3_9ACTN</name>
<dbReference type="SUPFAM" id="SSF46785">
    <property type="entry name" value="Winged helix' DNA-binding domain"/>
    <property type="match status" value="1"/>
</dbReference>
<dbReference type="OrthoDB" id="3177763at2"/>
<dbReference type="SMART" id="SM00347">
    <property type="entry name" value="HTH_MARR"/>
    <property type="match status" value="1"/>
</dbReference>
<evidence type="ECO:0000313" key="2">
    <source>
        <dbReference type="EMBL" id="SED13824.1"/>
    </source>
</evidence>
<accession>A0A1H4Y9Z3</accession>
<keyword evidence="2" id="KW-0238">DNA-binding</keyword>
<dbReference type="GO" id="GO:0003677">
    <property type="term" value="F:DNA binding"/>
    <property type="evidence" value="ECO:0007669"/>
    <property type="project" value="UniProtKB-KW"/>
</dbReference>
<dbReference type="PANTHER" id="PTHR33164:SF43">
    <property type="entry name" value="HTH-TYPE TRANSCRIPTIONAL REPRESSOR YETL"/>
    <property type="match status" value="1"/>
</dbReference>
<dbReference type="STRING" id="402596.SAMN04489844_3753"/>
<dbReference type="InterPro" id="IPR036388">
    <property type="entry name" value="WH-like_DNA-bd_sf"/>
</dbReference>
<dbReference type="GO" id="GO:0006950">
    <property type="term" value="P:response to stress"/>
    <property type="evidence" value="ECO:0007669"/>
    <property type="project" value="TreeGrafter"/>
</dbReference>
<dbReference type="EMBL" id="FNRT01000002">
    <property type="protein sequence ID" value="SED13824.1"/>
    <property type="molecule type" value="Genomic_DNA"/>
</dbReference>
<reference evidence="3" key="1">
    <citation type="submission" date="2016-10" db="EMBL/GenBank/DDBJ databases">
        <authorList>
            <person name="Varghese N."/>
            <person name="Submissions S."/>
        </authorList>
    </citation>
    <scope>NUCLEOTIDE SEQUENCE [LARGE SCALE GENOMIC DNA]</scope>
    <source>
        <strain evidence="3">DSM 22017</strain>
    </source>
</reference>
<organism evidence="2 3">
    <name type="scientific">Nocardioides exalbidus</name>
    <dbReference type="NCBI Taxonomy" id="402596"/>
    <lineage>
        <taxon>Bacteria</taxon>
        <taxon>Bacillati</taxon>
        <taxon>Actinomycetota</taxon>
        <taxon>Actinomycetes</taxon>
        <taxon>Propionibacteriales</taxon>
        <taxon>Nocardioidaceae</taxon>
        <taxon>Nocardioides</taxon>
    </lineage>
</organism>